<dbReference type="EMBL" id="QRQN01000002">
    <property type="protein sequence ID" value="RHN11609.1"/>
    <property type="molecule type" value="Genomic_DNA"/>
</dbReference>
<proteinExistence type="inferred from homology"/>
<dbReference type="InterPro" id="IPR017853">
    <property type="entry name" value="GH"/>
</dbReference>
<dbReference type="EC" id="2.4.1.25" evidence="3 10"/>
<dbReference type="NCBIfam" id="NF011080">
    <property type="entry name" value="PRK14508.1-3"/>
    <property type="match status" value="1"/>
</dbReference>
<gene>
    <name evidence="11" type="primary">malQ</name>
    <name evidence="11" type="ORF">DW264_00610</name>
    <name evidence="12" type="ORF">DWZ31_02320</name>
</gene>
<evidence type="ECO:0000256" key="7">
    <source>
        <dbReference type="ARBA" id="ARBA00023277"/>
    </source>
</evidence>
<evidence type="ECO:0000256" key="3">
    <source>
        <dbReference type="ARBA" id="ARBA00012560"/>
    </source>
</evidence>
<dbReference type="EMBL" id="QRID01000001">
    <property type="protein sequence ID" value="RHG30786.1"/>
    <property type="molecule type" value="Genomic_DNA"/>
</dbReference>
<dbReference type="Proteomes" id="UP000284051">
    <property type="component" value="Unassembled WGS sequence"/>
</dbReference>
<evidence type="ECO:0000313" key="13">
    <source>
        <dbReference type="Proteomes" id="UP000283586"/>
    </source>
</evidence>
<keyword evidence="7 10" id="KW-0119">Carbohydrate metabolism</keyword>
<name>A0A1Q6SIA5_9FIRM</name>
<comment type="catalytic activity">
    <reaction evidence="1 10">
        <text>Transfers a segment of a (1-&gt;4)-alpha-D-glucan to a new position in an acceptor, which may be glucose or a (1-&gt;4)-alpha-D-glucan.</text>
        <dbReference type="EC" id="2.4.1.25"/>
    </reaction>
</comment>
<evidence type="ECO:0000313" key="11">
    <source>
        <dbReference type="EMBL" id="RHG30786.1"/>
    </source>
</evidence>
<keyword evidence="5 10" id="KW-0328">Glycosyltransferase</keyword>
<evidence type="ECO:0000256" key="9">
    <source>
        <dbReference type="ARBA" id="ARBA00031501"/>
    </source>
</evidence>
<dbReference type="Proteomes" id="UP000283586">
    <property type="component" value="Unassembled WGS sequence"/>
</dbReference>
<evidence type="ECO:0000256" key="5">
    <source>
        <dbReference type="ARBA" id="ARBA00022676"/>
    </source>
</evidence>
<evidence type="ECO:0000256" key="4">
    <source>
        <dbReference type="ARBA" id="ARBA00020295"/>
    </source>
</evidence>
<dbReference type="InterPro" id="IPR003385">
    <property type="entry name" value="Glyco_hydro_77"/>
</dbReference>
<sequence length="537" mass="61671">MAKTLLKVANSLTKNVSSNKIITDTKKSEKNERKDRGRSLDAKRMARGAGILLAITSLPSSYGIGTLGDAAFQFIDLLVDLKQRYWQVLPIGPTSFGDSPYQSYSAFAGNPYLIDLDDLVQEKLLSVEEIRSFHWGNDEADIDYAMIYENRFKVLKMAFARFDIENEAFVRFCEENAGWLSDYALYTALKKHFGDEEWQKWDEPLRSRDPEALKEYETTLHADILFYEFCQFEFFKQWKKLKEYANNRGIQLIGDLPFYVALDSVDVWANRELFLLEEDGTPKGVAGSPPDAFSENGQKWGSPVYNWSRMEEDGFAWWQARMLEHAKLFDVIRLDHFAAIVKYYVVPNKAEDGRSGKWSRGPGKKLTDAIEKVIGDTHIIVEDIAGKSPIPGVKKLMARTGWPGIKILMFAFGDDTANEHLPHNYTDCNLVVYAGTHDNETIVGYFRDKTDYELAYLYEYLNIKYKEEIPDALIRAAYASIADVVIIQMQDLMKLGNEARMNAPSTVGRNWRWRIGTDELSEERRAWIRTLASVYHR</sequence>
<dbReference type="Gene3D" id="3.20.20.80">
    <property type="entry name" value="Glycosidases"/>
    <property type="match status" value="1"/>
</dbReference>
<dbReference type="GO" id="GO:0005975">
    <property type="term" value="P:carbohydrate metabolic process"/>
    <property type="evidence" value="ECO:0007669"/>
    <property type="project" value="InterPro"/>
</dbReference>
<accession>A0A1Q6SIA5</accession>
<evidence type="ECO:0000256" key="8">
    <source>
        <dbReference type="ARBA" id="ARBA00031423"/>
    </source>
</evidence>
<comment type="caution">
    <text evidence="11">The sequence shown here is derived from an EMBL/GenBank/DDBJ whole genome shotgun (WGS) entry which is preliminary data.</text>
</comment>
<evidence type="ECO:0000313" key="12">
    <source>
        <dbReference type="EMBL" id="RHN11609.1"/>
    </source>
</evidence>
<evidence type="ECO:0000256" key="6">
    <source>
        <dbReference type="ARBA" id="ARBA00022679"/>
    </source>
</evidence>
<evidence type="ECO:0000256" key="2">
    <source>
        <dbReference type="ARBA" id="ARBA00005684"/>
    </source>
</evidence>
<reference evidence="13 14" key="1">
    <citation type="submission" date="2018-08" db="EMBL/GenBank/DDBJ databases">
        <title>A genome reference for cultivated species of the human gut microbiota.</title>
        <authorList>
            <person name="Zou Y."/>
            <person name="Xue W."/>
            <person name="Luo G."/>
        </authorList>
    </citation>
    <scope>NUCLEOTIDE SEQUENCE [LARGE SCALE GENOMIC DNA]</scope>
    <source>
        <strain evidence="12 13">AF31-21AC</strain>
        <strain evidence="11 14">AM22-21LB</strain>
    </source>
</reference>
<dbReference type="Pfam" id="PF02446">
    <property type="entry name" value="Glyco_hydro_77"/>
    <property type="match status" value="1"/>
</dbReference>
<dbReference type="SUPFAM" id="SSF51445">
    <property type="entry name" value="(Trans)glycosidases"/>
    <property type="match status" value="1"/>
</dbReference>
<keyword evidence="6 10" id="KW-0808">Transferase</keyword>
<protein>
    <recommendedName>
        <fullName evidence="4 10">4-alpha-glucanotransferase</fullName>
        <ecNumber evidence="3 10">2.4.1.25</ecNumber>
    </recommendedName>
    <alternativeName>
        <fullName evidence="8 10">Amylomaltase</fullName>
    </alternativeName>
    <alternativeName>
        <fullName evidence="9 10">Disproportionating enzyme</fullName>
    </alternativeName>
</protein>
<dbReference type="AlphaFoldDB" id="A0A1Q6SIA5"/>
<evidence type="ECO:0000256" key="10">
    <source>
        <dbReference type="RuleBase" id="RU361207"/>
    </source>
</evidence>
<evidence type="ECO:0000256" key="1">
    <source>
        <dbReference type="ARBA" id="ARBA00000439"/>
    </source>
</evidence>
<comment type="similarity">
    <text evidence="2 10">Belongs to the disproportionating enzyme family.</text>
</comment>
<dbReference type="RefSeq" id="WP_015521428.1">
    <property type="nucleotide sequence ID" value="NZ_JAAILV010000015.1"/>
</dbReference>
<dbReference type="NCBIfam" id="TIGR00217">
    <property type="entry name" value="malQ"/>
    <property type="match status" value="1"/>
</dbReference>
<evidence type="ECO:0000313" key="14">
    <source>
        <dbReference type="Proteomes" id="UP000284051"/>
    </source>
</evidence>
<organism evidence="11 14">
    <name type="scientific">Roseburia intestinalis</name>
    <dbReference type="NCBI Taxonomy" id="166486"/>
    <lineage>
        <taxon>Bacteria</taxon>
        <taxon>Bacillati</taxon>
        <taxon>Bacillota</taxon>
        <taxon>Clostridia</taxon>
        <taxon>Lachnospirales</taxon>
        <taxon>Lachnospiraceae</taxon>
        <taxon>Roseburia</taxon>
    </lineage>
</organism>
<dbReference type="GO" id="GO:0004134">
    <property type="term" value="F:4-alpha-glucanotransferase activity"/>
    <property type="evidence" value="ECO:0007669"/>
    <property type="project" value="UniProtKB-EC"/>
</dbReference>
<dbReference type="PANTHER" id="PTHR32438">
    <property type="entry name" value="4-ALPHA-GLUCANOTRANSFERASE DPE1, CHLOROPLASTIC/AMYLOPLASTIC"/>
    <property type="match status" value="1"/>
</dbReference>
<dbReference type="PANTHER" id="PTHR32438:SF5">
    <property type="entry name" value="4-ALPHA-GLUCANOTRANSFERASE DPE1, CHLOROPLASTIC_AMYLOPLASTIC"/>
    <property type="match status" value="1"/>
</dbReference>